<name>A0AA39PS81_9AGAR</name>
<dbReference type="PANTHER" id="PTHR47219">
    <property type="entry name" value="RAB GTPASE-ACTIVATING PROTEIN 1-LIKE"/>
    <property type="match status" value="1"/>
</dbReference>
<reference evidence="3" key="1">
    <citation type="submission" date="2023-06" db="EMBL/GenBank/DDBJ databases">
        <authorList>
            <consortium name="Lawrence Berkeley National Laboratory"/>
            <person name="Ahrendt S."/>
            <person name="Sahu N."/>
            <person name="Indic B."/>
            <person name="Wong-Bajracharya J."/>
            <person name="Merenyi Z."/>
            <person name="Ke H.-M."/>
            <person name="Monk M."/>
            <person name="Kocsube S."/>
            <person name="Drula E."/>
            <person name="Lipzen A."/>
            <person name="Balint B."/>
            <person name="Henrissat B."/>
            <person name="Andreopoulos B."/>
            <person name="Martin F.M."/>
            <person name="Harder C.B."/>
            <person name="Rigling D."/>
            <person name="Ford K.L."/>
            <person name="Foster G.D."/>
            <person name="Pangilinan J."/>
            <person name="Papanicolaou A."/>
            <person name="Barry K."/>
            <person name="LaButti K."/>
            <person name="Viragh M."/>
            <person name="Koriabine M."/>
            <person name="Yan M."/>
            <person name="Riley R."/>
            <person name="Champramary S."/>
            <person name="Plett K.L."/>
            <person name="Tsai I.J."/>
            <person name="Slot J."/>
            <person name="Sipos G."/>
            <person name="Plett J."/>
            <person name="Nagy L.G."/>
            <person name="Grigoriev I.V."/>
        </authorList>
    </citation>
    <scope>NUCLEOTIDE SEQUENCE</scope>
    <source>
        <strain evidence="3">ICMP 16352</strain>
    </source>
</reference>
<evidence type="ECO:0000256" key="1">
    <source>
        <dbReference type="SAM" id="MobiDB-lite"/>
    </source>
</evidence>
<feature type="compositionally biased region" description="Basic and acidic residues" evidence="1">
    <location>
        <begin position="239"/>
        <end position="256"/>
    </location>
</feature>
<accession>A0AA39PS81</accession>
<dbReference type="EMBL" id="JAUEPR010000002">
    <property type="protein sequence ID" value="KAK0489080.1"/>
    <property type="molecule type" value="Genomic_DNA"/>
</dbReference>
<feature type="region of interest" description="Disordered" evidence="1">
    <location>
        <begin position="201"/>
        <end position="226"/>
    </location>
</feature>
<dbReference type="InterPro" id="IPR000195">
    <property type="entry name" value="Rab-GAP-TBC_dom"/>
</dbReference>
<dbReference type="PROSITE" id="PS50086">
    <property type="entry name" value="TBC_RABGAP"/>
    <property type="match status" value="1"/>
</dbReference>
<keyword evidence="4" id="KW-1185">Reference proteome</keyword>
<feature type="compositionally biased region" description="Polar residues" evidence="1">
    <location>
        <begin position="601"/>
        <end position="615"/>
    </location>
</feature>
<feature type="region of interest" description="Disordered" evidence="1">
    <location>
        <begin position="237"/>
        <end position="256"/>
    </location>
</feature>
<evidence type="ECO:0000259" key="2">
    <source>
        <dbReference type="PROSITE" id="PS50086"/>
    </source>
</evidence>
<sequence>MSSQSTTPVHSHPLSPDEIHSSSRSRIRPPRDADTRPTSNYFTLKSQFENDAVPAPNWDGSVRGHRKADRRLSALSEDVFLDKPTSPPSTPASPRIAPLIIVGTSNASMSTPPGTPSRRFPDFLLPNDVEAGSLHPSAASQVLATKWHEYSDEAIQSAISNLTVSESPAGVSSHPYHSALRVLSLALNNLSRARSDLEEQRRKLEEREGERRRRAENLMDELQPSDQDVARRVLQSIFIDERPDDDDKGHDGDDHLRVRKRPSFMSLTESLSEAIADEVPLSRSIPDDVLTTPLASTADLGLTIESIPAANGDSRSVRDTGTDSGGETIKANGLPHRSRPERSTLGDWMGTLWGKGKPSNRTRTAVPESQDATPRIPAINRPRRRTAKSVFGTLGISILNPGSSTSLKEESPVVENRTTHTTYTNTSAISSLGSPVQTPFSPALAAPCLTTSLELETSSTHSVQDPAPVTGMQGPSLRAISNATRVMTSDPSSILTDGGQDVGPLVSRLAFELIQNARDQGINFREQRQKDRKEPPGDAAVTLSRALGSQPEASARAKTRPGPSFSVPSSFAAPLFGTFRSSQQHRKPSNAIGDNRKGAVQDQSTLRGGNNTGSPNGVIRKAPSKPLTDRYGFMYDVSLYDVLLLIRARECGSTAPACLTGVKIADREEDNSWPDDEEEQDEKNTVDIVKGNCDCNGESDTRSFRSSSNSKNRNSLAAHSTMTSSATTPRHACANTVRRLLDELIGIHDERQKACRKEWDAFVKQRRKVKFQKSHSSNSSISTGTNKAVAILGLGTEDTEDELGHSDGLIGFAQLGLSSNRDERKEFDKLLRDGIPLVYRPKVWMECSGALEMKEPGLFTDLLAETMEIEKDVGRTMPLNVFFGGDGAGFLTAYSRRNPDVGYCQGMNLVHADEEEAFWVLAALVERILPEDFFSPSLLPSRACPLVLSEYIQEHTFKLHAHLVELGVDLPAICFSWFLSLFTDCLPVETLFRVWDVFLVDGLDVLFRVALAILKSNEQELLRCQSIPAVYVALENLPTRMWEADKLLQLEAELRTSVLHTDLVNKRNSHVLALKQLMS</sequence>
<protein>
    <submittedName>
        <fullName evidence="3">TBC-domain-containing protein</fullName>
    </submittedName>
</protein>
<feature type="region of interest" description="Disordered" evidence="1">
    <location>
        <begin position="580"/>
        <end position="625"/>
    </location>
</feature>
<dbReference type="GO" id="GO:0005096">
    <property type="term" value="F:GTPase activator activity"/>
    <property type="evidence" value="ECO:0007669"/>
    <property type="project" value="TreeGrafter"/>
</dbReference>
<feature type="domain" description="Rab-GAP TBC" evidence="2">
    <location>
        <begin position="834"/>
        <end position="1002"/>
    </location>
</feature>
<feature type="region of interest" description="Disordered" evidence="1">
    <location>
        <begin position="1"/>
        <end position="65"/>
    </location>
</feature>
<evidence type="ECO:0000313" key="4">
    <source>
        <dbReference type="Proteomes" id="UP001175227"/>
    </source>
</evidence>
<proteinExistence type="predicted"/>
<feature type="region of interest" description="Disordered" evidence="1">
    <location>
        <begin position="311"/>
        <end position="375"/>
    </location>
</feature>
<dbReference type="Gene3D" id="1.10.8.270">
    <property type="entry name" value="putative rabgap domain of human tbc1 domain family member 14 like domains"/>
    <property type="match status" value="1"/>
</dbReference>
<dbReference type="Proteomes" id="UP001175227">
    <property type="component" value="Unassembled WGS sequence"/>
</dbReference>
<dbReference type="GO" id="GO:0031267">
    <property type="term" value="F:small GTPase binding"/>
    <property type="evidence" value="ECO:0007669"/>
    <property type="project" value="TreeGrafter"/>
</dbReference>
<feature type="compositionally biased region" description="Basic and acidic residues" evidence="1">
    <location>
        <begin position="201"/>
        <end position="217"/>
    </location>
</feature>
<feature type="compositionally biased region" description="Low complexity" evidence="1">
    <location>
        <begin position="704"/>
        <end position="728"/>
    </location>
</feature>
<evidence type="ECO:0000313" key="3">
    <source>
        <dbReference type="EMBL" id="KAK0489080.1"/>
    </source>
</evidence>
<dbReference type="InterPro" id="IPR050302">
    <property type="entry name" value="Rab_GAP_TBC_domain"/>
</dbReference>
<feature type="compositionally biased region" description="Polar residues" evidence="1">
    <location>
        <begin position="36"/>
        <end position="49"/>
    </location>
</feature>
<gene>
    <name evidence="3" type="ORF">IW261DRAFT_1548009</name>
</gene>
<dbReference type="SUPFAM" id="SSF47923">
    <property type="entry name" value="Ypt/Rab-GAP domain of gyp1p"/>
    <property type="match status" value="2"/>
</dbReference>
<feature type="compositionally biased region" description="Basic and acidic residues" evidence="1">
    <location>
        <begin position="525"/>
        <end position="536"/>
    </location>
</feature>
<organism evidence="3 4">
    <name type="scientific">Armillaria novae-zelandiae</name>
    <dbReference type="NCBI Taxonomy" id="153914"/>
    <lineage>
        <taxon>Eukaryota</taxon>
        <taxon>Fungi</taxon>
        <taxon>Dikarya</taxon>
        <taxon>Basidiomycota</taxon>
        <taxon>Agaricomycotina</taxon>
        <taxon>Agaricomycetes</taxon>
        <taxon>Agaricomycetidae</taxon>
        <taxon>Agaricales</taxon>
        <taxon>Marasmiineae</taxon>
        <taxon>Physalacriaceae</taxon>
        <taxon>Armillaria</taxon>
    </lineage>
</organism>
<feature type="region of interest" description="Disordered" evidence="1">
    <location>
        <begin position="524"/>
        <end position="566"/>
    </location>
</feature>
<dbReference type="SMART" id="SM00164">
    <property type="entry name" value="TBC"/>
    <property type="match status" value="1"/>
</dbReference>
<comment type="caution">
    <text evidence="3">The sequence shown here is derived from an EMBL/GenBank/DDBJ whole genome shotgun (WGS) entry which is preliminary data.</text>
</comment>
<dbReference type="Gene3D" id="1.10.472.80">
    <property type="entry name" value="Ypt/Rab-GAP domain of gyp1p, domain 3"/>
    <property type="match status" value="1"/>
</dbReference>
<dbReference type="AlphaFoldDB" id="A0AA39PS81"/>
<feature type="region of interest" description="Disordered" evidence="1">
    <location>
        <begin position="698"/>
        <end position="729"/>
    </location>
</feature>
<dbReference type="PANTHER" id="PTHR47219:SF20">
    <property type="entry name" value="TBC1 DOMAIN FAMILY MEMBER 2B"/>
    <property type="match status" value="1"/>
</dbReference>
<dbReference type="InterPro" id="IPR035969">
    <property type="entry name" value="Rab-GAP_TBC_sf"/>
</dbReference>
<dbReference type="Pfam" id="PF00566">
    <property type="entry name" value="RabGAP-TBC"/>
    <property type="match status" value="1"/>
</dbReference>